<feature type="transmembrane region" description="Helical" evidence="2">
    <location>
        <begin position="152"/>
        <end position="172"/>
    </location>
</feature>
<accession>A0A9D1LNI3</accession>
<protein>
    <submittedName>
        <fullName evidence="4">Helix-turn-helix transcriptional regulator</fullName>
    </submittedName>
</protein>
<dbReference type="Proteomes" id="UP000824070">
    <property type="component" value="Unassembled WGS sequence"/>
</dbReference>
<dbReference type="SUPFAM" id="SSF47413">
    <property type="entry name" value="lambda repressor-like DNA-binding domains"/>
    <property type="match status" value="1"/>
</dbReference>
<evidence type="ECO:0000256" key="2">
    <source>
        <dbReference type="SAM" id="Phobius"/>
    </source>
</evidence>
<dbReference type="PANTHER" id="PTHR46558">
    <property type="entry name" value="TRACRIPTIONAL REGULATORY PROTEIN-RELATED-RELATED"/>
    <property type="match status" value="1"/>
</dbReference>
<reference evidence="4" key="1">
    <citation type="submission" date="2020-10" db="EMBL/GenBank/DDBJ databases">
        <authorList>
            <person name="Gilroy R."/>
        </authorList>
    </citation>
    <scope>NUCLEOTIDE SEQUENCE</scope>
    <source>
        <strain evidence="4">ChiGjej1B1-22543</strain>
    </source>
</reference>
<feature type="transmembrane region" description="Helical" evidence="2">
    <location>
        <begin position="178"/>
        <end position="195"/>
    </location>
</feature>
<name>A0A9D1LNI3_9FIRM</name>
<keyword evidence="2" id="KW-1133">Transmembrane helix</keyword>
<comment type="caution">
    <text evidence="4">The sequence shown here is derived from an EMBL/GenBank/DDBJ whole genome shotgun (WGS) entry which is preliminary data.</text>
</comment>
<dbReference type="Pfam" id="PF01381">
    <property type="entry name" value="HTH_3"/>
    <property type="match status" value="1"/>
</dbReference>
<dbReference type="AlphaFoldDB" id="A0A9D1LNI3"/>
<evidence type="ECO:0000313" key="4">
    <source>
        <dbReference type="EMBL" id="HIU45121.1"/>
    </source>
</evidence>
<feature type="domain" description="HTH cro/C1-type" evidence="3">
    <location>
        <begin position="12"/>
        <end position="66"/>
    </location>
</feature>
<proteinExistence type="predicted"/>
<keyword evidence="1" id="KW-0238">DNA-binding</keyword>
<evidence type="ECO:0000256" key="1">
    <source>
        <dbReference type="ARBA" id="ARBA00023125"/>
    </source>
</evidence>
<organism evidence="4 5">
    <name type="scientific">Candidatus Alloenteromonas pullicola</name>
    <dbReference type="NCBI Taxonomy" id="2840784"/>
    <lineage>
        <taxon>Bacteria</taxon>
        <taxon>Bacillati</taxon>
        <taxon>Bacillota</taxon>
        <taxon>Bacillota incertae sedis</taxon>
        <taxon>Candidatus Alloenteromonas</taxon>
    </lineage>
</organism>
<dbReference type="CDD" id="cd00093">
    <property type="entry name" value="HTH_XRE"/>
    <property type="match status" value="1"/>
</dbReference>
<dbReference type="InterPro" id="IPR001387">
    <property type="entry name" value="Cro/C1-type_HTH"/>
</dbReference>
<dbReference type="PANTHER" id="PTHR46558:SF13">
    <property type="entry name" value="HTH-TYPE TRANSCRIPTIONAL REGULATOR IMMR"/>
    <property type="match status" value="1"/>
</dbReference>
<dbReference type="GO" id="GO:0003677">
    <property type="term" value="F:DNA binding"/>
    <property type="evidence" value="ECO:0007669"/>
    <property type="project" value="UniProtKB-KW"/>
</dbReference>
<dbReference type="PROSITE" id="PS50943">
    <property type="entry name" value="HTH_CROC1"/>
    <property type="match status" value="1"/>
</dbReference>
<reference evidence="4" key="2">
    <citation type="journal article" date="2021" name="PeerJ">
        <title>Extensive microbial diversity within the chicken gut microbiome revealed by metagenomics and culture.</title>
        <authorList>
            <person name="Gilroy R."/>
            <person name="Ravi A."/>
            <person name="Getino M."/>
            <person name="Pursley I."/>
            <person name="Horton D.L."/>
            <person name="Alikhan N.F."/>
            <person name="Baker D."/>
            <person name="Gharbi K."/>
            <person name="Hall N."/>
            <person name="Watson M."/>
            <person name="Adriaenssens E.M."/>
            <person name="Foster-Nyarko E."/>
            <person name="Jarju S."/>
            <person name="Secka A."/>
            <person name="Antonio M."/>
            <person name="Oren A."/>
            <person name="Chaudhuri R.R."/>
            <person name="La Ragione R."/>
            <person name="Hildebrand F."/>
            <person name="Pallen M.J."/>
        </authorList>
    </citation>
    <scope>NUCLEOTIDE SEQUENCE</scope>
    <source>
        <strain evidence="4">ChiGjej1B1-22543</strain>
    </source>
</reference>
<evidence type="ECO:0000313" key="5">
    <source>
        <dbReference type="Proteomes" id="UP000824070"/>
    </source>
</evidence>
<dbReference type="EMBL" id="DVMV01000015">
    <property type="protein sequence ID" value="HIU45121.1"/>
    <property type="molecule type" value="Genomic_DNA"/>
</dbReference>
<keyword evidence="2" id="KW-0472">Membrane</keyword>
<dbReference type="SMART" id="SM00530">
    <property type="entry name" value="HTH_XRE"/>
    <property type="match status" value="1"/>
</dbReference>
<sequence>MENLPEIVGTNLQALRKAKGLTQQELSAQVHYSDKSISKWELGYALPSVDILLDFATYFGVTLDFLVAEHAQGEVAKQEEAKRRKTDPNPPIIMAMSVTFVILVAICIFFSRFLFAGEDADQLAFWPVFVWMVPFTFALLSAETQLFYHKSIATLTLASIALWTFIASFPIAFSRPDLWMILVVGGPIQVIFILYRNLRKKRS</sequence>
<keyword evidence="2" id="KW-0812">Transmembrane</keyword>
<evidence type="ECO:0000259" key="3">
    <source>
        <dbReference type="PROSITE" id="PS50943"/>
    </source>
</evidence>
<dbReference type="InterPro" id="IPR010982">
    <property type="entry name" value="Lambda_DNA-bd_dom_sf"/>
</dbReference>
<feature type="transmembrane region" description="Helical" evidence="2">
    <location>
        <begin position="123"/>
        <end position="140"/>
    </location>
</feature>
<gene>
    <name evidence="4" type="ORF">IAC52_02360</name>
</gene>
<feature type="transmembrane region" description="Helical" evidence="2">
    <location>
        <begin position="92"/>
        <end position="111"/>
    </location>
</feature>
<dbReference type="Gene3D" id="1.10.260.40">
    <property type="entry name" value="lambda repressor-like DNA-binding domains"/>
    <property type="match status" value="1"/>
</dbReference>